<feature type="compositionally biased region" description="Polar residues" evidence="1">
    <location>
        <begin position="1"/>
        <end position="22"/>
    </location>
</feature>
<evidence type="ECO:0000313" key="2">
    <source>
        <dbReference type="EMBL" id="SJL18616.1"/>
    </source>
</evidence>
<proteinExistence type="predicted"/>
<dbReference type="Proteomes" id="UP000219338">
    <property type="component" value="Unassembled WGS sequence"/>
</dbReference>
<dbReference type="AlphaFoldDB" id="A0A284SC90"/>
<dbReference type="Pfam" id="PF08284">
    <property type="entry name" value="RVP_2"/>
    <property type="match status" value="1"/>
</dbReference>
<dbReference type="STRING" id="47428.A0A284SC90"/>
<accession>A0A284SC90</accession>
<protein>
    <submittedName>
        <fullName evidence="2">Uncharacterized protein</fullName>
    </submittedName>
</protein>
<dbReference type="OrthoDB" id="128646at2759"/>
<evidence type="ECO:0000313" key="3">
    <source>
        <dbReference type="Proteomes" id="UP000219338"/>
    </source>
</evidence>
<name>A0A284SC90_ARMOS</name>
<organism evidence="2 3">
    <name type="scientific">Armillaria ostoyae</name>
    <name type="common">Armillaria root rot fungus</name>
    <dbReference type="NCBI Taxonomy" id="47428"/>
    <lineage>
        <taxon>Eukaryota</taxon>
        <taxon>Fungi</taxon>
        <taxon>Dikarya</taxon>
        <taxon>Basidiomycota</taxon>
        <taxon>Agaricomycotina</taxon>
        <taxon>Agaricomycetes</taxon>
        <taxon>Agaricomycetidae</taxon>
        <taxon>Agaricales</taxon>
        <taxon>Marasmiineae</taxon>
        <taxon>Physalacriaceae</taxon>
        <taxon>Armillaria</taxon>
    </lineage>
</organism>
<sequence>MGINRQPSTDSEGTGQTGNSAFAVQAHPITLSQSGPLMKDEDDPGIPPLKEQGRSSKGIQDAKKIAAGQEAASAQAVNRGHRVTLVKVPDKEDDTAFLIWTARQMKSEQSRPTAPLTPTITRGWCKPFEVDWMLRAVCEARNDNAAHAALFVWTHQDRTSELTDELLVSLRLGGEIAREQLRDFTLDVQLNPCTGTKTLASKALLDSRCTSSAINRAFVKEHVLSTVKTAVPIIVYNADGTCNKVGDITEFMEFQMTISNHSERIDLAVTDLGSRDLYLGHDWLKRHNPVINWETSSIIFGHCQCVKNPFPLSDADPEDRWDEELEEGDTILTINMEEELVIRAVHHANDLAAATHAERPTKTFEEMVPPDYRSFRDLFSKENFDELPE</sequence>
<reference evidence="3" key="1">
    <citation type="journal article" date="2017" name="Nat. Ecol. Evol.">
        <title>Genome expansion and lineage-specific genetic innovations in the forest pathogenic fungi Armillaria.</title>
        <authorList>
            <person name="Sipos G."/>
            <person name="Prasanna A.N."/>
            <person name="Walter M.C."/>
            <person name="O'Connor E."/>
            <person name="Balint B."/>
            <person name="Krizsan K."/>
            <person name="Kiss B."/>
            <person name="Hess J."/>
            <person name="Varga T."/>
            <person name="Slot J."/>
            <person name="Riley R."/>
            <person name="Boka B."/>
            <person name="Rigling D."/>
            <person name="Barry K."/>
            <person name="Lee J."/>
            <person name="Mihaltcheva S."/>
            <person name="LaButti K."/>
            <person name="Lipzen A."/>
            <person name="Waldron R."/>
            <person name="Moloney N.M."/>
            <person name="Sperisen C."/>
            <person name="Kredics L."/>
            <person name="Vagvoelgyi C."/>
            <person name="Patrignani A."/>
            <person name="Fitzpatrick D."/>
            <person name="Nagy I."/>
            <person name="Doyle S."/>
            <person name="Anderson J.B."/>
            <person name="Grigoriev I.V."/>
            <person name="Gueldener U."/>
            <person name="Muensterkoetter M."/>
            <person name="Nagy L.G."/>
        </authorList>
    </citation>
    <scope>NUCLEOTIDE SEQUENCE [LARGE SCALE GENOMIC DNA]</scope>
    <source>
        <strain evidence="3">C18/9</strain>
    </source>
</reference>
<keyword evidence="3" id="KW-1185">Reference proteome</keyword>
<dbReference type="CDD" id="cd00303">
    <property type="entry name" value="retropepsin_like"/>
    <property type="match status" value="1"/>
</dbReference>
<feature type="region of interest" description="Disordered" evidence="1">
    <location>
        <begin position="1"/>
        <end position="59"/>
    </location>
</feature>
<dbReference type="InterPro" id="IPR021109">
    <property type="entry name" value="Peptidase_aspartic_dom_sf"/>
</dbReference>
<evidence type="ECO:0000256" key="1">
    <source>
        <dbReference type="SAM" id="MobiDB-lite"/>
    </source>
</evidence>
<dbReference type="EMBL" id="FUEG01000064">
    <property type="protein sequence ID" value="SJL18616.1"/>
    <property type="molecule type" value="Genomic_DNA"/>
</dbReference>
<gene>
    <name evidence="2" type="ORF">ARMOST_22213</name>
</gene>
<dbReference type="Gene3D" id="2.40.70.10">
    <property type="entry name" value="Acid Proteases"/>
    <property type="match status" value="1"/>
</dbReference>